<feature type="compositionally biased region" description="Gly residues" evidence="1">
    <location>
        <begin position="468"/>
        <end position="478"/>
    </location>
</feature>
<feature type="region of interest" description="Disordered" evidence="1">
    <location>
        <begin position="440"/>
        <end position="499"/>
    </location>
</feature>
<dbReference type="InterPro" id="IPR051412">
    <property type="entry name" value="Formin_Homology_Diaphanous_sf"/>
</dbReference>
<feature type="compositionally biased region" description="Polar residues" evidence="1">
    <location>
        <begin position="618"/>
        <end position="635"/>
    </location>
</feature>
<evidence type="ECO:0000313" key="3">
    <source>
        <dbReference type="Proteomes" id="UP001147746"/>
    </source>
</evidence>
<gene>
    <name evidence="2" type="ORF">N7476_001066</name>
</gene>
<dbReference type="PANTHER" id="PTHR45691:SF6">
    <property type="entry name" value="PROTEIN DIAPHANOUS"/>
    <property type="match status" value="1"/>
</dbReference>
<dbReference type="PANTHER" id="PTHR45691">
    <property type="entry name" value="PROTEIN DIAPHANOUS"/>
    <property type="match status" value="1"/>
</dbReference>
<dbReference type="AlphaFoldDB" id="A0A9W9QFJ9"/>
<comment type="caution">
    <text evidence="2">The sequence shown here is derived from an EMBL/GenBank/DDBJ whole genome shotgun (WGS) entry which is preliminary data.</text>
</comment>
<feature type="compositionally biased region" description="Low complexity" evidence="1">
    <location>
        <begin position="562"/>
        <end position="578"/>
    </location>
</feature>
<evidence type="ECO:0000256" key="1">
    <source>
        <dbReference type="SAM" id="MobiDB-lite"/>
    </source>
</evidence>
<feature type="compositionally biased region" description="Pro residues" evidence="1">
    <location>
        <begin position="447"/>
        <end position="467"/>
    </location>
</feature>
<protein>
    <submittedName>
        <fullName evidence="2">Uncharacterized protein</fullName>
    </submittedName>
</protein>
<dbReference type="EMBL" id="JAPZBO010000001">
    <property type="protein sequence ID" value="KAJ5331283.1"/>
    <property type="molecule type" value="Genomic_DNA"/>
</dbReference>
<reference evidence="2" key="1">
    <citation type="submission" date="2022-12" db="EMBL/GenBank/DDBJ databases">
        <authorList>
            <person name="Petersen C."/>
        </authorList>
    </citation>
    <scope>NUCLEOTIDE SEQUENCE</scope>
    <source>
        <strain evidence="2">IBT 21472</strain>
    </source>
</reference>
<feature type="region of interest" description="Disordered" evidence="1">
    <location>
        <begin position="848"/>
        <end position="890"/>
    </location>
</feature>
<organism evidence="2 3">
    <name type="scientific">Penicillium atrosanguineum</name>
    <dbReference type="NCBI Taxonomy" id="1132637"/>
    <lineage>
        <taxon>Eukaryota</taxon>
        <taxon>Fungi</taxon>
        <taxon>Dikarya</taxon>
        <taxon>Ascomycota</taxon>
        <taxon>Pezizomycotina</taxon>
        <taxon>Eurotiomycetes</taxon>
        <taxon>Eurotiomycetidae</taxon>
        <taxon>Eurotiales</taxon>
        <taxon>Aspergillaceae</taxon>
        <taxon>Penicillium</taxon>
    </lineage>
</organism>
<keyword evidence="3" id="KW-1185">Reference proteome</keyword>
<accession>A0A9W9QFJ9</accession>
<feature type="region of interest" description="Disordered" evidence="1">
    <location>
        <begin position="552"/>
        <end position="649"/>
    </location>
</feature>
<sequence length="903" mass="99238">MSTKVNKAANANANGHGLPGHKIGNIAGVKRLAETQQNGVIESVPDPKKIREAVSAQTRLPDDQGRLKSKFWNPFILPWTKKGLKEGSRRKWPRPSEPITKIEDVPEGWRWDPMDEDVDSDDIDGNIVRSKKRIKDGIMPQVFETRLSTYKMLKAHRDKLISSEKRGLSLDVVKRLDNLKIIEKSLEENGDAWEELPNVKAIIKAYRSKKLKWSNEGEATYWFQGTQLCEPKKWSWSDIIKVNQEVQGSKGFWVEGIDGPGPTGVFFAWSWTPDPAKLTFQHHIQFEIRVPPLIGHPPMKPTSPGSLGWRGRFFDDTGSEAVTIFDDDLNEIMNLAPQGIRVPVIGEYNMITVGGKSVTHRNIVLQARVIGPGEHAMTNWYSVRVAVWPTSQKVDVPVRLSGGWWRHVLYVANAPDNRGHLYASTTKQDLCKMLPDVDFQQAQGPKNVPPPPPPPSGAPPSPGPPKGPHGGLSGGPSGGSTPRAPYGPPPGFPLRAPSHRLPYAAPPHVTSFPPEYLVHGIYPEYPWDFRTSFQKGPFGSDPYTQYVPWTRVRLPLPPPTTRPTSVQTQGQTEGQTEDQTNRLSEDQKGKEGEEPAPENDKALIPGRTYLTTRGLVTIESSGPSTLGSDRSTSQKGKQRDPGPEPAQPQLWGYFFVLPGQGLAPGWYYCPPPPGVTPHLPNGTYPMYNQGWVPGPEGPMPGWLLSNEPDTRTAPRAGGPMMGTITDPFRSQSQTMSALGGDSKAAAEALMTQGDFNPEAATYVPPLNLDPSASVYAPATRQSAPGPEQTETQLRQTGISPEMARLGVTELEDQSEWPLLPGAAVTAAVQELPPWVPLGTNPVTAAERLPWPPLPGTTPVATAAELPPWPAPAPAPAPVQPARVSNQRRRQVEKKRFNDWFFKS</sequence>
<evidence type="ECO:0000313" key="2">
    <source>
        <dbReference type="EMBL" id="KAJ5331283.1"/>
    </source>
</evidence>
<dbReference type="GO" id="GO:0030041">
    <property type="term" value="P:actin filament polymerization"/>
    <property type="evidence" value="ECO:0007669"/>
    <property type="project" value="TreeGrafter"/>
</dbReference>
<name>A0A9W9QFJ9_9EURO</name>
<dbReference type="OrthoDB" id="4363173at2759"/>
<feature type="compositionally biased region" description="Pro residues" evidence="1">
    <location>
        <begin position="866"/>
        <end position="878"/>
    </location>
</feature>
<feature type="compositionally biased region" description="Basic and acidic residues" evidence="1">
    <location>
        <begin position="579"/>
        <end position="601"/>
    </location>
</feature>
<dbReference type="Proteomes" id="UP001147746">
    <property type="component" value="Unassembled WGS sequence"/>
</dbReference>
<reference evidence="2" key="2">
    <citation type="journal article" date="2023" name="IMA Fungus">
        <title>Comparative genomic study of the Penicillium genus elucidates a diverse pangenome and 15 lateral gene transfer events.</title>
        <authorList>
            <person name="Petersen C."/>
            <person name="Sorensen T."/>
            <person name="Nielsen M.R."/>
            <person name="Sondergaard T.E."/>
            <person name="Sorensen J.L."/>
            <person name="Fitzpatrick D.A."/>
            <person name="Frisvad J.C."/>
            <person name="Nielsen K.L."/>
        </authorList>
    </citation>
    <scope>NUCLEOTIDE SEQUENCE</scope>
    <source>
        <strain evidence="2">IBT 21472</strain>
    </source>
</reference>
<proteinExistence type="predicted"/>
<dbReference type="GO" id="GO:0005884">
    <property type="term" value="C:actin filament"/>
    <property type="evidence" value="ECO:0007669"/>
    <property type="project" value="TreeGrafter"/>
</dbReference>